<dbReference type="Proteomes" id="UP000663929">
    <property type="component" value="Chromosome"/>
</dbReference>
<evidence type="ECO:0000259" key="12">
    <source>
        <dbReference type="Pfam" id="PF00593"/>
    </source>
</evidence>
<feature type="domain" description="TonB-dependent receptor-like beta-barrel" evidence="12">
    <location>
        <begin position="236"/>
        <end position="671"/>
    </location>
</feature>
<dbReference type="KEGG" id="scor:J3U87_05675"/>
<dbReference type="Pfam" id="PF00593">
    <property type="entry name" value="TonB_dep_Rec_b-barrel"/>
    <property type="match status" value="1"/>
</dbReference>
<dbReference type="PROSITE" id="PS52016">
    <property type="entry name" value="TONB_DEPENDENT_REC_3"/>
    <property type="match status" value="1"/>
</dbReference>
<gene>
    <name evidence="14" type="ORF">J3U87_05675</name>
</gene>
<organism evidence="14 15">
    <name type="scientific">Sulfidibacter corallicola</name>
    <dbReference type="NCBI Taxonomy" id="2818388"/>
    <lineage>
        <taxon>Bacteria</taxon>
        <taxon>Pseudomonadati</taxon>
        <taxon>Acidobacteriota</taxon>
        <taxon>Holophagae</taxon>
        <taxon>Acanthopleuribacterales</taxon>
        <taxon>Acanthopleuribacteraceae</taxon>
        <taxon>Sulfidibacter</taxon>
    </lineage>
</organism>
<protein>
    <submittedName>
        <fullName evidence="14">TonB-dependent receptor</fullName>
    </submittedName>
</protein>
<dbReference type="SUPFAM" id="SSF56935">
    <property type="entry name" value="Porins"/>
    <property type="match status" value="1"/>
</dbReference>
<dbReference type="InterPro" id="IPR036942">
    <property type="entry name" value="Beta-barrel_TonB_sf"/>
</dbReference>
<keyword evidence="2 10" id="KW-0813">Transport</keyword>
<reference evidence="14" key="1">
    <citation type="submission" date="2021-03" db="EMBL/GenBank/DDBJ databases">
        <title>Acanthopleuribacteraceae sp. M133.</title>
        <authorList>
            <person name="Wang G."/>
        </authorList>
    </citation>
    <scope>NUCLEOTIDE SEQUENCE</scope>
    <source>
        <strain evidence="14">M133</strain>
    </source>
</reference>
<evidence type="ECO:0000256" key="4">
    <source>
        <dbReference type="ARBA" id="ARBA00022692"/>
    </source>
</evidence>
<comment type="subcellular location">
    <subcellularLocation>
        <location evidence="1 10">Cell outer membrane</location>
        <topology evidence="1 10">Multi-pass membrane protein</topology>
    </subcellularLocation>
</comment>
<accession>A0A8A4TQY6</accession>
<dbReference type="InterPro" id="IPR000531">
    <property type="entry name" value="Beta-barrel_TonB"/>
</dbReference>
<keyword evidence="8 14" id="KW-0675">Receptor</keyword>
<evidence type="ECO:0000256" key="9">
    <source>
        <dbReference type="ARBA" id="ARBA00023237"/>
    </source>
</evidence>
<dbReference type="GO" id="GO:0009279">
    <property type="term" value="C:cell outer membrane"/>
    <property type="evidence" value="ECO:0007669"/>
    <property type="project" value="UniProtKB-SubCell"/>
</dbReference>
<dbReference type="Gene3D" id="2.40.170.20">
    <property type="entry name" value="TonB-dependent receptor, beta-barrel domain"/>
    <property type="match status" value="1"/>
</dbReference>
<keyword evidence="9 10" id="KW-0998">Cell outer membrane</keyword>
<proteinExistence type="inferred from homology"/>
<keyword evidence="5" id="KW-0732">Signal</keyword>
<keyword evidence="3 10" id="KW-1134">Transmembrane beta strand</keyword>
<evidence type="ECO:0000256" key="5">
    <source>
        <dbReference type="ARBA" id="ARBA00022729"/>
    </source>
</evidence>
<evidence type="ECO:0000256" key="7">
    <source>
        <dbReference type="ARBA" id="ARBA00023136"/>
    </source>
</evidence>
<dbReference type="InterPro" id="IPR039426">
    <property type="entry name" value="TonB-dep_rcpt-like"/>
</dbReference>
<keyword evidence="15" id="KW-1185">Reference proteome</keyword>
<dbReference type="PANTHER" id="PTHR30069">
    <property type="entry name" value="TONB-DEPENDENT OUTER MEMBRANE RECEPTOR"/>
    <property type="match status" value="1"/>
</dbReference>
<dbReference type="GO" id="GO:0044718">
    <property type="term" value="P:siderophore transmembrane transport"/>
    <property type="evidence" value="ECO:0007669"/>
    <property type="project" value="TreeGrafter"/>
</dbReference>
<dbReference type="RefSeq" id="WP_237382056.1">
    <property type="nucleotide sequence ID" value="NZ_CP071793.1"/>
</dbReference>
<keyword evidence="4 10" id="KW-0812">Transmembrane</keyword>
<evidence type="ECO:0000256" key="11">
    <source>
        <dbReference type="RuleBase" id="RU003357"/>
    </source>
</evidence>
<evidence type="ECO:0000313" key="14">
    <source>
        <dbReference type="EMBL" id="QTD51943.1"/>
    </source>
</evidence>
<evidence type="ECO:0000256" key="6">
    <source>
        <dbReference type="ARBA" id="ARBA00023077"/>
    </source>
</evidence>
<dbReference type="AlphaFoldDB" id="A0A8A4TQY6"/>
<comment type="similarity">
    <text evidence="10 11">Belongs to the TonB-dependent receptor family.</text>
</comment>
<dbReference type="InterPro" id="IPR012910">
    <property type="entry name" value="Plug_dom"/>
</dbReference>
<evidence type="ECO:0000256" key="2">
    <source>
        <dbReference type="ARBA" id="ARBA00022448"/>
    </source>
</evidence>
<evidence type="ECO:0000256" key="10">
    <source>
        <dbReference type="PROSITE-ProRule" id="PRU01360"/>
    </source>
</evidence>
<dbReference type="Pfam" id="PF07715">
    <property type="entry name" value="Plug"/>
    <property type="match status" value="1"/>
</dbReference>
<evidence type="ECO:0000259" key="13">
    <source>
        <dbReference type="Pfam" id="PF07715"/>
    </source>
</evidence>
<evidence type="ECO:0000256" key="1">
    <source>
        <dbReference type="ARBA" id="ARBA00004571"/>
    </source>
</evidence>
<keyword evidence="6 11" id="KW-0798">TonB box</keyword>
<feature type="domain" description="TonB-dependent receptor plug" evidence="13">
    <location>
        <begin position="67"/>
        <end position="183"/>
    </location>
</feature>
<evidence type="ECO:0000313" key="15">
    <source>
        <dbReference type="Proteomes" id="UP000663929"/>
    </source>
</evidence>
<evidence type="ECO:0000256" key="3">
    <source>
        <dbReference type="ARBA" id="ARBA00022452"/>
    </source>
</evidence>
<name>A0A8A4TQY6_SULCO</name>
<evidence type="ECO:0000256" key="8">
    <source>
        <dbReference type="ARBA" id="ARBA00023170"/>
    </source>
</evidence>
<dbReference type="GO" id="GO:0015344">
    <property type="term" value="F:siderophore uptake transmembrane transporter activity"/>
    <property type="evidence" value="ECO:0007669"/>
    <property type="project" value="TreeGrafter"/>
</dbReference>
<keyword evidence="7 10" id="KW-0472">Membrane</keyword>
<dbReference type="InterPro" id="IPR037066">
    <property type="entry name" value="Plug_dom_sf"/>
</dbReference>
<dbReference type="PANTHER" id="PTHR30069:SF29">
    <property type="entry name" value="HEMOGLOBIN AND HEMOGLOBIN-HAPTOGLOBIN-BINDING PROTEIN 1-RELATED"/>
    <property type="match status" value="1"/>
</dbReference>
<dbReference type="EMBL" id="CP071793">
    <property type="protein sequence ID" value="QTD51943.1"/>
    <property type="molecule type" value="Genomic_DNA"/>
</dbReference>
<dbReference type="Gene3D" id="2.170.130.10">
    <property type="entry name" value="TonB-dependent receptor, plug domain"/>
    <property type="match status" value="1"/>
</dbReference>
<sequence length="697" mass="79741">MSLRQPRATRAFCRARIGLCWLLFPLLWGAPGFAQLETEEEWTELSLEYLLELRIVSASKQPEVMFESPVAISAITAEEIESAGATSWGEALRLLPGMMVREQTPGNFDIHVRGFDNVPPDQFMYYLANTLTLVMIDNRIVYNYFAGGTFWETLPVSLAQVARIEVVRGPASALYGPNAVAGVIHIITKEPSRDGFFTDVHLTGGEDRTQMVDFRLGHGDVAWAWYVAGKSHRRDRDFTDYFSNALSTYVATPDDLVHPENFETPPENAVRFPDPDNAQDNWALTAGVSYVTENDWRWQLTAGRQDSDVQITYFQSPVSPLNAFFSDSNFVDLTVKGNDLSIQLSWLDGDQEAPGVNGWAWAFTTLDLTVEYEHTISDRWKVRPGVSYRDAEYDGSFISGNQTITTQAAYLRSDWRPSDRWRLVAALRGDRYDTPDATELSGQGALNYMPDERHHWRLIYGTAHRTPFFLDTYFSDVMVNPSGATFLLTGNTELELLSTDSVEVGYRFKPREDRQFEMEVYYARNKDYAGNTIIFRGETEDGFLLRGQHQNLPADPRLVGATLSYSHGLGKHAYLRSFLSWTDTEIINHRRLSEPERDVDHIGTPEFFGGLVYDVHLNRRWHLNGNLFAFDGHTQTNLTRASDIPTKWTLNGKVRYKPFNHISFALNVRNLLDRDTHEFYWSDEIGRRIFFEFQVRY</sequence>